<keyword evidence="2" id="KW-1185">Reference proteome</keyword>
<dbReference type="EMBL" id="JAAOZQ010000086">
    <property type="protein sequence ID" value="KAF7519441.1"/>
    <property type="molecule type" value="Genomic_DNA"/>
</dbReference>
<proteinExistence type="predicted"/>
<gene>
    <name evidence="1" type="ORF">PCG10_009971</name>
</gene>
<evidence type="ECO:0000313" key="1">
    <source>
        <dbReference type="EMBL" id="KAF7519441.1"/>
    </source>
</evidence>
<accession>A0A9P5KXJ1</accession>
<comment type="caution">
    <text evidence="1">The sequence shown here is derived from an EMBL/GenBank/DDBJ whole genome shotgun (WGS) entry which is preliminary data.</text>
</comment>
<evidence type="ECO:0000313" key="2">
    <source>
        <dbReference type="Proteomes" id="UP000701341"/>
    </source>
</evidence>
<protein>
    <submittedName>
        <fullName evidence="1">Uncharacterized protein</fullName>
    </submittedName>
</protein>
<organism evidence="1 2">
    <name type="scientific">Penicillium crustosum</name>
    <name type="common">Blue mold fungus</name>
    <dbReference type="NCBI Taxonomy" id="36656"/>
    <lineage>
        <taxon>Eukaryota</taxon>
        <taxon>Fungi</taxon>
        <taxon>Dikarya</taxon>
        <taxon>Ascomycota</taxon>
        <taxon>Pezizomycotina</taxon>
        <taxon>Eurotiomycetes</taxon>
        <taxon>Eurotiomycetidae</taxon>
        <taxon>Eurotiales</taxon>
        <taxon>Aspergillaceae</taxon>
        <taxon>Penicillium</taxon>
    </lineage>
</organism>
<sequence length="140" mass="16205">MAQALRASRQSADDVAAGFYAFRGPLPEHVGEITSLMSELYAISSSLTTLERLAEDPRNRRYFEMIKPDLNVVQASFTYTIEDIGEIFRGLDGPDNSLARYRRTWVIMSRFFWDQSNYTLATRLAKYKTVFKEFNDLVRE</sequence>
<dbReference type="AlphaFoldDB" id="A0A9P5KXJ1"/>
<name>A0A9P5KXJ1_PENCR</name>
<reference evidence="1" key="1">
    <citation type="submission" date="2020-02" db="EMBL/GenBank/DDBJ databases">
        <authorList>
            <person name="Lichtner F.J."/>
        </authorList>
    </citation>
    <scope>NUCLEOTIDE SEQUENCE</scope>
    <source>
        <strain evidence="1">G10</strain>
    </source>
</reference>
<dbReference type="Proteomes" id="UP000701341">
    <property type="component" value="Unassembled WGS sequence"/>
</dbReference>